<reference evidence="2" key="1">
    <citation type="submission" date="2009-10" db="EMBL/GenBank/DDBJ databases">
        <authorList>
            <person name="Weinstock G."/>
            <person name="Sodergren E."/>
            <person name="Clifton S."/>
            <person name="Fulton L."/>
            <person name="Fulton B."/>
            <person name="Courtney L."/>
            <person name="Fronick C."/>
            <person name="Harrison M."/>
            <person name="Strong C."/>
            <person name="Farmer C."/>
            <person name="Delahaunty K."/>
            <person name="Markovic C."/>
            <person name="Hall O."/>
            <person name="Minx P."/>
            <person name="Tomlinson C."/>
            <person name="Mitreva M."/>
            <person name="Nelson J."/>
            <person name="Hou S."/>
            <person name="Wollam A."/>
            <person name="Pepin K.H."/>
            <person name="Johnson M."/>
            <person name="Bhonagiri V."/>
            <person name="Nash W.E."/>
            <person name="Warren W."/>
            <person name="Chinwalla A."/>
            <person name="Mardis E.R."/>
            <person name="Wilson R.K."/>
        </authorList>
    </citation>
    <scope>NUCLEOTIDE SEQUENCE [LARGE SCALE GENOMIC DNA]</scope>
    <source>
        <strain evidence="2">ATCC 700122</strain>
    </source>
</reference>
<feature type="transmembrane region" description="Helical" evidence="1">
    <location>
        <begin position="132"/>
        <end position="151"/>
    </location>
</feature>
<dbReference type="Proteomes" id="UP000006001">
    <property type="component" value="Unassembled WGS sequence"/>
</dbReference>
<feature type="transmembrane region" description="Helical" evidence="1">
    <location>
        <begin position="230"/>
        <end position="248"/>
    </location>
</feature>
<feature type="transmembrane region" description="Helical" evidence="1">
    <location>
        <begin position="34"/>
        <end position="59"/>
    </location>
</feature>
<keyword evidence="1" id="KW-1133">Transmembrane helix</keyword>
<name>D0WE38_SLAES</name>
<accession>D0WE38</accession>
<feature type="transmembrane region" description="Helical" evidence="1">
    <location>
        <begin position="302"/>
        <end position="324"/>
    </location>
</feature>
<dbReference type="HOGENOM" id="CLU_040629_0_0_11"/>
<protein>
    <recommendedName>
        <fullName evidence="4">ABC transporter permease</fullName>
    </recommendedName>
</protein>
<sequence>MRLGEAPDFILSEIAGARDVPSSQAGRTPLALRVFGILSIVVGTAVVIPLVFFILRAFVRFALGRFETWSTVTLVVVIVNLVSAAVLIGMFVLLGVRLLRSKRRLAAELAYAMIGVDFVVAASYVMLLGMDWIALFLVGVALFLVTLSSYMDPSLAQERELQRRLRDMDARSQAEEGTIGRDETGRGYIALNFINLFWIFTICSVVGLGLETVYHLALYGEWQDRAATVFGPFSIIYGVGAVLITIALNRFYRKNPLIIFLVAAVIGGAFEFSVSWLMQMAFGITSWDYTGTFLSIGGRTNGFYMTMWGLLGLAWVKLALPRILRLINRIPWNWRYAATSLCAAVMIVDCGLTLVALDSWFNRLAGIQTNTEIERFCDDRFDNAFMEHRFQTMAIDPETAVRGD</sequence>
<feature type="transmembrane region" description="Helical" evidence="1">
    <location>
        <begin position="189"/>
        <end position="210"/>
    </location>
</feature>
<dbReference type="AlphaFoldDB" id="D0WE38"/>
<feature type="transmembrane region" description="Helical" evidence="1">
    <location>
        <begin position="105"/>
        <end position="126"/>
    </location>
</feature>
<proteinExistence type="predicted"/>
<comment type="caution">
    <text evidence="2">The sequence shown here is derived from an EMBL/GenBank/DDBJ whole genome shotgun (WGS) entry which is preliminary data.</text>
</comment>
<keyword evidence="3" id="KW-1185">Reference proteome</keyword>
<dbReference type="STRING" id="649764.HMPREF0762_00062"/>
<feature type="transmembrane region" description="Helical" evidence="1">
    <location>
        <begin position="71"/>
        <end position="93"/>
    </location>
</feature>
<evidence type="ECO:0000313" key="3">
    <source>
        <dbReference type="Proteomes" id="UP000006001"/>
    </source>
</evidence>
<keyword evidence="1" id="KW-0472">Membrane</keyword>
<keyword evidence="1" id="KW-0812">Transmembrane</keyword>
<dbReference type="InterPro" id="IPR010540">
    <property type="entry name" value="CmpB_TMEM229"/>
</dbReference>
<feature type="transmembrane region" description="Helical" evidence="1">
    <location>
        <begin position="336"/>
        <end position="357"/>
    </location>
</feature>
<evidence type="ECO:0000313" key="2">
    <source>
        <dbReference type="EMBL" id="EEZ61976.1"/>
    </source>
</evidence>
<organism evidence="2 3">
    <name type="scientific">Slackia exigua (strain ATCC 700122 / DSM 15923 / CIP 105133 / JCM 11022 / KCTC 5966 / S-7)</name>
    <dbReference type="NCBI Taxonomy" id="649764"/>
    <lineage>
        <taxon>Bacteria</taxon>
        <taxon>Bacillati</taxon>
        <taxon>Actinomycetota</taxon>
        <taxon>Coriobacteriia</taxon>
        <taxon>Eggerthellales</taxon>
        <taxon>Eggerthellaceae</taxon>
        <taxon>Slackia</taxon>
    </lineage>
</organism>
<feature type="transmembrane region" description="Helical" evidence="1">
    <location>
        <begin position="257"/>
        <end position="282"/>
    </location>
</feature>
<dbReference type="Pfam" id="PF06541">
    <property type="entry name" value="ABC_trans_CmpB"/>
    <property type="match status" value="1"/>
</dbReference>
<evidence type="ECO:0000256" key="1">
    <source>
        <dbReference type="SAM" id="Phobius"/>
    </source>
</evidence>
<gene>
    <name evidence="2" type="ORF">HMPREF0762_00062</name>
</gene>
<dbReference type="eggNOG" id="COG4905">
    <property type="taxonomic scope" value="Bacteria"/>
</dbReference>
<evidence type="ECO:0008006" key="4">
    <source>
        <dbReference type="Google" id="ProtNLM"/>
    </source>
</evidence>
<dbReference type="EMBL" id="ACUX02000004">
    <property type="protein sequence ID" value="EEZ61976.1"/>
    <property type="molecule type" value="Genomic_DNA"/>
</dbReference>